<name>A0A6L2N494_TANCI</name>
<protein>
    <recommendedName>
        <fullName evidence="2">MAK10-like protein</fullName>
    </recommendedName>
</protein>
<organism evidence="1">
    <name type="scientific">Tanacetum cinerariifolium</name>
    <name type="common">Dalmatian daisy</name>
    <name type="synonym">Chrysanthemum cinerariifolium</name>
    <dbReference type="NCBI Taxonomy" id="118510"/>
    <lineage>
        <taxon>Eukaryota</taxon>
        <taxon>Viridiplantae</taxon>
        <taxon>Streptophyta</taxon>
        <taxon>Embryophyta</taxon>
        <taxon>Tracheophyta</taxon>
        <taxon>Spermatophyta</taxon>
        <taxon>Magnoliopsida</taxon>
        <taxon>eudicotyledons</taxon>
        <taxon>Gunneridae</taxon>
        <taxon>Pentapetalae</taxon>
        <taxon>asterids</taxon>
        <taxon>campanulids</taxon>
        <taxon>Asterales</taxon>
        <taxon>Asteraceae</taxon>
        <taxon>Asteroideae</taxon>
        <taxon>Anthemideae</taxon>
        <taxon>Anthemidinae</taxon>
        <taxon>Tanacetum</taxon>
    </lineage>
</organism>
<dbReference type="AlphaFoldDB" id="A0A6L2N494"/>
<dbReference type="PANTHER" id="PTHR33067">
    <property type="entry name" value="RNA-DIRECTED DNA POLYMERASE-RELATED"/>
    <property type="match status" value="1"/>
</dbReference>
<reference evidence="1" key="1">
    <citation type="journal article" date="2019" name="Sci. Rep.">
        <title>Draft genome of Tanacetum cinerariifolium, the natural source of mosquito coil.</title>
        <authorList>
            <person name="Yamashiro T."/>
            <person name="Shiraishi A."/>
            <person name="Satake H."/>
            <person name="Nakayama K."/>
        </authorList>
    </citation>
    <scope>NUCLEOTIDE SEQUENCE</scope>
</reference>
<proteinExistence type="predicted"/>
<sequence length="311" mass="35197">MGDENPIRTLEDYSKPSHEGYRITIELPEWNIVDPSSHGRILLLVSFLNSFHQEGLQNFKMTSLCSNNIKESLSLKHGLVLRTYSIKSLIMASIFGSKSKSFMTMSISSQDEPSVNRPVSLEIGKNGSAFIQSEMPKRMEDPGLFTLPCRLGDSKPFDTFTDLGSCANIILIYLFKNLNIGLLEEIDHVFGLADGTKSYPIRIVRDVEVHIGRLKLLNNFYIIDMKKDPETPLQVERGFLATANAVIDYKKTKIAIGEGITRDEAWHAKIRLIDPNGEEFTKTLQSIPTSRELLEKESPREIINLDHFYDT</sequence>
<comment type="caution">
    <text evidence="1">The sequence shown here is derived from an EMBL/GenBank/DDBJ whole genome shotgun (WGS) entry which is preliminary data.</text>
</comment>
<evidence type="ECO:0008006" key="2">
    <source>
        <dbReference type="Google" id="ProtNLM"/>
    </source>
</evidence>
<dbReference type="Gene3D" id="2.40.70.10">
    <property type="entry name" value="Acid Proteases"/>
    <property type="match status" value="1"/>
</dbReference>
<dbReference type="PANTHER" id="PTHR33067:SF9">
    <property type="entry name" value="RNA-DIRECTED DNA POLYMERASE"/>
    <property type="match status" value="1"/>
</dbReference>
<accession>A0A6L2N494</accession>
<evidence type="ECO:0000313" key="1">
    <source>
        <dbReference type="EMBL" id="GEU81016.1"/>
    </source>
</evidence>
<gene>
    <name evidence="1" type="ORF">Tci_052994</name>
</gene>
<dbReference type="EMBL" id="BKCJ010008191">
    <property type="protein sequence ID" value="GEU81016.1"/>
    <property type="molecule type" value="Genomic_DNA"/>
</dbReference>
<dbReference type="InterPro" id="IPR021109">
    <property type="entry name" value="Peptidase_aspartic_dom_sf"/>
</dbReference>